<protein>
    <submittedName>
        <fullName evidence="4">RND efflux system outer membrane lipoprotein NodT</fullName>
    </submittedName>
</protein>
<dbReference type="AlphaFoldDB" id="Q3SJ02"/>
<evidence type="ECO:0000313" key="5">
    <source>
        <dbReference type="Proteomes" id="UP000008291"/>
    </source>
</evidence>
<dbReference type="GO" id="GO:0006508">
    <property type="term" value="P:proteolysis"/>
    <property type="evidence" value="ECO:0007669"/>
    <property type="project" value="InterPro"/>
</dbReference>
<comment type="similarity">
    <text evidence="1 2">Belongs to the outer membrane factor (OMF) (TC 1.B.17) family.</text>
</comment>
<dbReference type="Pfam" id="PF02321">
    <property type="entry name" value="OEP"/>
    <property type="match status" value="2"/>
</dbReference>
<dbReference type="GO" id="GO:0005886">
    <property type="term" value="C:plasma membrane"/>
    <property type="evidence" value="ECO:0007669"/>
    <property type="project" value="UniProtKB-SubCell"/>
</dbReference>
<gene>
    <name evidence="4" type="ordered locus">Tbd_1415</name>
</gene>
<evidence type="ECO:0000256" key="3">
    <source>
        <dbReference type="SAM" id="Phobius"/>
    </source>
</evidence>
<evidence type="ECO:0000313" key="4">
    <source>
        <dbReference type="EMBL" id="AAZ97368.1"/>
    </source>
</evidence>
<dbReference type="GO" id="GO:0004190">
    <property type="term" value="F:aspartic-type endopeptidase activity"/>
    <property type="evidence" value="ECO:0007669"/>
    <property type="project" value="InterPro"/>
</dbReference>
<dbReference type="InterPro" id="IPR003423">
    <property type="entry name" value="OMP_efflux"/>
</dbReference>
<dbReference type="InterPro" id="IPR010131">
    <property type="entry name" value="MdtP/NodT-like"/>
</dbReference>
<keyword evidence="3" id="KW-1133">Transmembrane helix</keyword>
<dbReference type="NCBIfam" id="TIGR01845">
    <property type="entry name" value="outer_NodT"/>
    <property type="match status" value="1"/>
</dbReference>
<keyword evidence="2 4" id="KW-0449">Lipoprotein</keyword>
<keyword evidence="2" id="KW-0564">Palmitate</keyword>
<dbReference type="PANTHER" id="PTHR30203:SF25">
    <property type="entry name" value="OUTER MEMBRANE PROTEIN-RELATED"/>
    <property type="match status" value="1"/>
</dbReference>
<dbReference type="PANTHER" id="PTHR30203">
    <property type="entry name" value="OUTER MEMBRANE CATION EFFLUX PROTEIN"/>
    <property type="match status" value="1"/>
</dbReference>
<dbReference type="STRING" id="292415.Tbd_1415"/>
<name>Q3SJ02_THIDA</name>
<feature type="transmembrane region" description="Helical" evidence="3">
    <location>
        <begin position="46"/>
        <end position="66"/>
    </location>
</feature>
<dbReference type="GO" id="GO:0015562">
    <property type="term" value="F:efflux transmembrane transporter activity"/>
    <property type="evidence" value="ECO:0007669"/>
    <property type="project" value="InterPro"/>
</dbReference>
<organism evidence="4 5">
    <name type="scientific">Thiobacillus denitrificans (strain ATCC 25259 / T1)</name>
    <dbReference type="NCBI Taxonomy" id="292415"/>
    <lineage>
        <taxon>Bacteria</taxon>
        <taxon>Pseudomonadati</taxon>
        <taxon>Pseudomonadota</taxon>
        <taxon>Betaproteobacteria</taxon>
        <taxon>Nitrosomonadales</taxon>
        <taxon>Thiobacillaceae</taxon>
        <taxon>Thiobacillus</taxon>
    </lineage>
</organism>
<dbReference type="Proteomes" id="UP000008291">
    <property type="component" value="Chromosome"/>
</dbReference>
<dbReference type="HOGENOM" id="CLU_012817_13_0_4"/>
<sequence length="520" mass="55300">MRGREGQPRRRYTISRLTFEPSGSSLNKQPFRTDGRRRETMKTRSFVAPALFAFVVLALTGCVTVGPGHVAPEPSLPAHWATPDAQPHAGYVARQSDLGQWWRSLGDPLLVTLVDEALRTGPDVRSAEARLRAARARRAVAGADRFPSVNASGSARHSDSNAQVGSGSMQDLYSVGFDASWELDVFGRVRRSVEAAGADHESSQAELANARVSLAAEVALTYVEVRVLQIRLGIARANLASQTETLQLTDWRAQAGLVSSQDSEQARANLEQTRAQIPSLETSLAEAAYRLDLLLGVPPGTLTPRLATGGELPALPAEVAVGIPADTLRQRPDVRAAERMLAAETARVGVAQAARFPSFSLSGSIGLEALTLGGLSDSGATRSLLAGITAPIFDAGRLRAQVDVQDAVREQARVAYERTVLTALQEVESALVALARNRERSEALAKGAAAARNAADFARQRYSTGLIDFQSVLDTERSVLALEDSLASTRADGVLALIRLYKALGGGWSPAASASQEGPA</sequence>
<keyword evidence="2 3" id="KW-0472">Membrane</keyword>
<keyword evidence="2 3" id="KW-0812">Transmembrane</keyword>
<evidence type="ECO:0000256" key="1">
    <source>
        <dbReference type="ARBA" id="ARBA00007613"/>
    </source>
</evidence>
<proteinExistence type="inferred from homology"/>
<dbReference type="KEGG" id="tbd:Tbd_1415"/>
<dbReference type="EMBL" id="CP000116">
    <property type="protein sequence ID" value="AAZ97368.1"/>
    <property type="molecule type" value="Genomic_DNA"/>
</dbReference>
<accession>Q3SJ02</accession>
<dbReference type="SUPFAM" id="SSF56954">
    <property type="entry name" value="Outer membrane efflux proteins (OEP)"/>
    <property type="match status" value="1"/>
</dbReference>
<dbReference type="Gene3D" id="2.20.200.10">
    <property type="entry name" value="Outer membrane efflux proteins (OEP)"/>
    <property type="match status" value="1"/>
</dbReference>
<keyword evidence="5" id="KW-1185">Reference proteome</keyword>
<evidence type="ECO:0000256" key="2">
    <source>
        <dbReference type="RuleBase" id="RU362097"/>
    </source>
</evidence>
<dbReference type="eggNOG" id="COG1538">
    <property type="taxonomic scope" value="Bacteria"/>
</dbReference>
<dbReference type="InterPro" id="IPR001969">
    <property type="entry name" value="Aspartic_peptidase_AS"/>
</dbReference>
<dbReference type="Gene3D" id="1.20.1600.10">
    <property type="entry name" value="Outer membrane efflux proteins (OEP)"/>
    <property type="match status" value="1"/>
</dbReference>
<reference evidence="4 5" key="1">
    <citation type="journal article" date="2006" name="J. Bacteriol.">
        <title>The genome sequence of the obligately chemolithoautotrophic, facultatively anaerobic bacterium Thiobacillus denitrificans.</title>
        <authorList>
            <person name="Beller H.R."/>
            <person name="Chain P.S."/>
            <person name="Letain T.E."/>
            <person name="Chakicherla A."/>
            <person name="Larimer F.W."/>
            <person name="Richardson P.M."/>
            <person name="Coleman M.A."/>
            <person name="Wood A.P."/>
            <person name="Kelly D.P."/>
        </authorList>
    </citation>
    <scope>NUCLEOTIDE SEQUENCE [LARGE SCALE GENOMIC DNA]</scope>
    <source>
        <strain evidence="4 5">ATCC 25259</strain>
    </source>
</reference>
<comment type="subcellular location">
    <subcellularLocation>
        <location evidence="2">Cell membrane</location>
        <topology evidence="2">Lipid-anchor</topology>
    </subcellularLocation>
</comment>
<dbReference type="PROSITE" id="PS00141">
    <property type="entry name" value="ASP_PROTEASE"/>
    <property type="match status" value="1"/>
</dbReference>
<keyword evidence="2" id="KW-1134">Transmembrane beta strand</keyword>